<dbReference type="AlphaFoldDB" id="X1R2L5"/>
<dbReference type="Pfam" id="PF18765">
    <property type="entry name" value="Polbeta"/>
    <property type="match status" value="1"/>
</dbReference>
<dbReference type="EMBL" id="BARW01007675">
    <property type="protein sequence ID" value="GAI74798.1"/>
    <property type="molecule type" value="Genomic_DNA"/>
</dbReference>
<feature type="non-terminal residue" evidence="2">
    <location>
        <position position="54"/>
    </location>
</feature>
<gene>
    <name evidence="2" type="ORF">S12H4_15910</name>
</gene>
<feature type="domain" description="Polymerase beta nucleotidyltransferase" evidence="1">
    <location>
        <begin position="4"/>
        <end position="45"/>
    </location>
</feature>
<evidence type="ECO:0000313" key="2">
    <source>
        <dbReference type="EMBL" id="GAI74798.1"/>
    </source>
</evidence>
<sequence length="54" mass="6406">MMTEELKKYFIKREDIAFAFLYGSHATGKASKLSDIDIAVYFYPQRKHPVEYEE</sequence>
<comment type="caution">
    <text evidence="2">The sequence shown here is derived from an EMBL/GenBank/DDBJ whole genome shotgun (WGS) entry which is preliminary data.</text>
</comment>
<evidence type="ECO:0000259" key="1">
    <source>
        <dbReference type="Pfam" id="PF18765"/>
    </source>
</evidence>
<dbReference type="InterPro" id="IPR041633">
    <property type="entry name" value="Polbeta"/>
</dbReference>
<organism evidence="2">
    <name type="scientific">marine sediment metagenome</name>
    <dbReference type="NCBI Taxonomy" id="412755"/>
    <lineage>
        <taxon>unclassified sequences</taxon>
        <taxon>metagenomes</taxon>
        <taxon>ecological metagenomes</taxon>
    </lineage>
</organism>
<name>X1R2L5_9ZZZZ</name>
<reference evidence="2" key="1">
    <citation type="journal article" date="2014" name="Front. Microbiol.">
        <title>High frequency of phylogenetically diverse reductive dehalogenase-homologous genes in deep subseafloor sedimentary metagenomes.</title>
        <authorList>
            <person name="Kawai M."/>
            <person name="Futagami T."/>
            <person name="Toyoda A."/>
            <person name="Takaki Y."/>
            <person name="Nishi S."/>
            <person name="Hori S."/>
            <person name="Arai W."/>
            <person name="Tsubouchi T."/>
            <person name="Morono Y."/>
            <person name="Uchiyama I."/>
            <person name="Ito T."/>
            <person name="Fujiyama A."/>
            <person name="Inagaki F."/>
            <person name="Takami H."/>
        </authorList>
    </citation>
    <scope>NUCLEOTIDE SEQUENCE</scope>
    <source>
        <strain evidence="2">Expedition CK06-06</strain>
    </source>
</reference>
<protein>
    <recommendedName>
        <fullName evidence="1">Polymerase beta nucleotidyltransferase domain-containing protein</fullName>
    </recommendedName>
</protein>
<dbReference type="SUPFAM" id="SSF81301">
    <property type="entry name" value="Nucleotidyltransferase"/>
    <property type="match status" value="1"/>
</dbReference>
<dbReference type="Gene3D" id="3.30.460.10">
    <property type="entry name" value="Beta Polymerase, domain 2"/>
    <property type="match status" value="1"/>
</dbReference>
<proteinExistence type="predicted"/>
<accession>X1R2L5</accession>
<dbReference type="CDD" id="cd05403">
    <property type="entry name" value="NT_KNTase_like"/>
    <property type="match status" value="1"/>
</dbReference>
<dbReference type="InterPro" id="IPR043519">
    <property type="entry name" value="NT_sf"/>
</dbReference>